<dbReference type="AlphaFoldDB" id="A0A515CQS7"/>
<evidence type="ECO:0000313" key="7">
    <source>
        <dbReference type="EMBL" id="QDL30443.1"/>
    </source>
</evidence>
<dbReference type="SUPFAM" id="SSF53850">
    <property type="entry name" value="Periplasmic binding protein-like II"/>
    <property type="match status" value="1"/>
</dbReference>
<name>A0A515CQS7_SERLI</name>
<sequence length="301" mass="33939">MVFMIDFNEMFMFAKVIECGGFLAASKKFGIPKSTLSRKISALEQRLNVRLIQRSTRNIMITEIGKEYYQYCVQMIAAAEKAESLINNKSDQPTGKIRITCPTILMDLGLSKTLAKFMQAYPEVVLQVKIFNRDVDIIAEGYDISFQLMGKESKNSNLIMRKIADISSSFMLNPAGRIHPNQVQEPSDLHQLPTVGWLSSHFQSAWTFNKEGREVKISNESCLVCDDIRLLKEAILCGRATGCLPLKLARQEIHDGTLTTVLNDWQLEPRKIVAIYPSRQGLLPAVRALIDFVVEDFAQDG</sequence>
<dbReference type="Gene3D" id="3.40.190.290">
    <property type="match status" value="1"/>
</dbReference>
<keyword evidence="3" id="KW-0805">Transcription regulation</keyword>
<gene>
    <name evidence="7" type="ORF">EGO53_00915</name>
</gene>
<keyword evidence="5" id="KW-0804">Transcription</keyword>
<evidence type="ECO:0000259" key="6">
    <source>
        <dbReference type="PROSITE" id="PS50931"/>
    </source>
</evidence>
<dbReference type="Pfam" id="PF03466">
    <property type="entry name" value="LysR_substrate"/>
    <property type="match status" value="1"/>
</dbReference>
<reference evidence="7 8" key="1">
    <citation type="submission" date="2018-11" db="EMBL/GenBank/DDBJ databases">
        <title>The first complete genome of Serratia liquefaciens isolated from metalophyte plant revel distinctness adaptive mechanisms in an extreme habitat.</title>
        <authorList>
            <person name="Caneschi W.L."/>
            <person name="Sanchez A.B."/>
            <person name="Felestrino E.B."/>
            <person name="Assis R.A.B."/>
            <person name="Lemes C.G.C."/>
            <person name="Cordeiro I.F."/>
            <person name="Fonseca N.P."/>
            <person name="Villa M."/>
            <person name="Vieira I.T."/>
            <person name="Moraes L.A."/>
            <person name="Kamino L.H.Y."/>
            <person name="do Carmo F."/>
            <person name="Garcia C.M."/>
            <person name="Almeida N.F."/>
            <person name="Silva R.S."/>
            <person name="Ferro J.A."/>
            <person name="Ferro M.I.T."/>
            <person name="Varani A.M."/>
            <person name="Ferreira R.M."/>
            <person name="dos Santos V.L."/>
            <person name="Silva U.C."/>
            <person name="Setubal J.C."/>
            <person name="Moreira L.M."/>
        </authorList>
    </citation>
    <scope>NUCLEOTIDE SEQUENCE [LARGE SCALE GENOMIC DNA]</scope>
    <source>
        <strain evidence="7 8">FG3</strain>
    </source>
</reference>
<dbReference type="Pfam" id="PF00126">
    <property type="entry name" value="HTH_1"/>
    <property type="match status" value="1"/>
</dbReference>
<keyword evidence="4" id="KW-0238">DNA-binding</keyword>
<dbReference type="GO" id="GO:0043565">
    <property type="term" value="F:sequence-specific DNA binding"/>
    <property type="evidence" value="ECO:0007669"/>
    <property type="project" value="TreeGrafter"/>
</dbReference>
<dbReference type="InterPro" id="IPR058163">
    <property type="entry name" value="LysR-type_TF_proteobact-type"/>
</dbReference>
<dbReference type="PROSITE" id="PS50931">
    <property type="entry name" value="HTH_LYSR"/>
    <property type="match status" value="1"/>
</dbReference>
<dbReference type="InterPro" id="IPR036390">
    <property type="entry name" value="WH_DNA-bd_sf"/>
</dbReference>
<dbReference type="InterPro" id="IPR000847">
    <property type="entry name" value="LysR_HTH_N"/>
</dbReference>
<dbReference type="STRING" id="614.XJ20_03380"/>
<proteinExistence type="inferred from homology"/>
<dbReference type="PANTHER" id="PTHR30537:SF31">
    <property type="entry name" value="TRANSCRIPTIONAL REGULATOR, LYSR FAMILY"/>
    <property type="match status" value="1"/>
</dbReference>
<dbReference type="FunFam" id="1.10.10.10:FF:000001">
    <property type="entry name" value="LysR family transcriptional regulator"/>
    <property type="match status" value="1"/>
</dbReference>
<evidence type="ECO:0000256" key="3">
    <source>
        <dbReference type="ARBA" id="ARBA00023015"/>
    </source>
</evidence>
<dbReference type="GO" id="GO:0003700">
    <property type="term" value="F:DNA-binding transcription factor activity"/>
    <property type="evidence" value="ECO:0007669"/>
    <property type="project" value="InterPro"/>
</dbReference>
<dbReference type="GO" id="GO:0006351">
    <property type="term" value="P:DNA-templated transcription"/>
    <property type="evidence" value="ECO:0007669"/>
    <property type="project" value="TreeGrafter"/>
</dbReference>
<dbReference type="InterPro" id="IPR005119">
    <property type="entry name" value="LysR_subst-bd"/>
</dbReference>
<keyword evidence="2" id="KW-0678">Repressor</keyword>
<evidence type="ECO:0000256" key="5">
    <source>
        <dbReference type="ARBA" id="ARBA00023163"/>
    </source>
</evidence>
<feature type="domain" description="HTH lysR-type" evidence="6">
    <location>
        <begin position="5"/>
        <end position="62"/>
    </location>
</feature>
<evidence type="ECO:0000256" key="4">
    <source>
        <dbReference type="ARBA" id="ARBA00023125"/>
    </source>
</evidence>
<comment type="similarity">
    <text evidence="1">Belongs to the LysR transcriptional regulatory family.</text>
</comment>
<protein>
    <submittedName>
        <fullName evidence="7">LysR family transcriptional regulator</fullName>
    </submittedName>
</protein>
<dbReference type="Gene3D" id="1.10.10.10">
    <property type="entry name" value="Winged helix-like DNA-binding domain superfamily/Winged helix DNA-binding domain"/>
    <property type="match status" value="1"/>
</dbReference>
<organism evidence="7 8">
    <name type="scientific">Serratia liquefaciens</name>
    <dbReference type="NCBI Taxonomy" id="614"/>
    <lineage>
        <taxon>Bacteria</taxon>
        <taxon>Pseudomonadati</taxon>
        <taxon>Pseudomonadota</taxon>
        <taxon>Gammaproteobacteria</taxon>
        <taxon>Enterobacterales</taxon>
        <taxon>Yersiniaceae</taxon>
        <taxon>Serratia</taxon>
    </lineage>
</organism>
<evidence type="ECO:0000256" key="2">
    <source>
        <dbReference type="ARBA" id="ARBA00022491"/>
    </source>
</evidence>
<dbReference type="PANTHER" id="PTHR30537">
    <property type="entry name" value="HTH-TYPE TRANSCRIPTIONAL REGULATOR"/>
    <property type="match status" value="1"/>
</dbReference>
<evidence type="ECO:0000256" key="1">
    <source>
        <dbReference type="ARBA" id="ARBA00009437"/>
    </source>
</evidence>
<accession>A0A515CQS7</accession>
<dbReference type="SUPFAM" id="SSF46785">
    <property type="entry name" value="Winged helix' DNA-binding domain"/>
    <property type="match status" value="1"/>
</dbReference>
<evidence type="ECO:0000313" key="8">
    <source>
        <dbReference type="Proteomes" id="UP000317572"/>
    </source>
</evidence>
<dbReference type="Proteomes" id="UP000317572">
    <property type="component" value="Chromosome"/>
</dbReference>
<dbReference type="EMBL" id="CP033893">
    <property type="protein sequence ID" value="QDL30443.1"/>
    <property type="molecule type" value="Genomic_DNA"/>
</dbReference>
<dbReference type="InterPro" id="IPR036388">
    <property type="entry name" value="WH-like_DNA-bd_sf"/>
</dbReference>